<gene>
    <name evidence="9" type="ORF">EG19_05035</name>
</gene>
<comment type="caution">
    <text evidence="9">The sequence shown here is derived from an EMBL/GenBank/DDBJ whole genome shotgun (WGS) entry which is preliminary data.</text>
</comment>
<dbReference type="Pfam" id="PF00459">
    <property type="entry name" value="Inositol_P"/>
    <property type="match status" value="1"/>
</dbReference>
<evidence type="ECO:0000313" key="10">
    <source>
        <dbReference type="Proteomes" id="UP000027284"/>
    </source>
</evidence>
<dbReference type="PANTHER" id="PTHR20854:SF4">
    <property type="entry name" value="INOSITOL-1-MONOPHOSPHATASE-RELATED"/>
    <property type="match status" value="1"/>
</dbReference>
<dbReference type="PROSITE" id="PS00629">
    <property type="entry name" value="IMP_1"/>
    <property type="match status" value="1"/>
</dbReference>
<dbReference type="PROSITE" id="PS00630">
    <property type="entry name" value="IMP_2"/>
    <property type="match status" value="1"/>
</dbReference>
<dbReference type="InterPro" id="IPR033942">
    <property type="entry name" value="IMPase"/>
</dbReference>
<comment type="similarity">
    <text evidence="3 8">Belongs to the inositol monophosphatase superfamily.</text>
</comment>
<reference evidence="9 10" key="1">
    <citation type="submission" date="2014-04" db="EMBL/GenBank/DDBJ databases">
        <title>The Genome Sequence of Thermoanaerobaculum aquaticum MP-01, The First Cultivated Group 23 Acidobacterium.</title>
        <authorList>
            <person name="Stamps B.W."/>
            <person name="Losey N.A."/>
            <person name="Lawson P.A."/>
            <person name="Stevenson B.S."/>
        </authorList>
    </citation>
    <scope>NUCLEOTIDE SEQUENCE [LARGE SCALE GENOMIC DNA]</scope>
    <source>
        <strain evidence="9 10">MP-01</strain>
    </source>
</reference>
<keyword evidence="10" id="KW-1185">Reference proteome</keyword>
<evidence type="ECO:0000256" key="6">
    <source>
        <dbReference type="ARBA" id="ARBA00022842"/>
    </source>
</evidence>
<evidence type="ECO:0000256" key="4">
    <source>
        <dbReference type="ARBA" id="ARBA00022723"/>
    </source>
</evidence>
<dbReference type="OrthoDB" id="9772456at2"/>
<dbReference type="Proteomes" id="UP000027284">
    <property type="component" value="Unassembled WGS sequence"/>
</dbReference>
<keyword evidence="5 8" id="KW-0378">Hydrolase</keyword>
<evidence type="ECO:0000256" key="3">
    <source>
        <dbReference type="ARBA" id="ARBA00009759"/>
    </source>
</evidence>
<organism evidence="9 10">
    <name type="scientific">Thermoanaerobaculum aquaticum</name>
    <dbReference type="NCBI Taxonomy" id="1312852"/>
    <lineage>
        <taxon>Bacteria</taxon>
        <taxon>Pseudomonadati</taxon>
        <taxon>Acidobacteriota</taxon>
        <taxon>Thermoanaerobaculia</taxon>
        <taxon>Thermoanaerobaculales</taxon>
        <taxon>Thermoanaerobaculaceae</taxon>
        <taxon>Thermoanaerobaculum</taxon>
    </lineage>
</organism>
<evidence type="ECO:0000256" key="7">
    <source>
        <dbReference type="PIRSR" id="PIRSR600760-2"/>
    </source>
</evidence>
<evidence type="ECO:0000256" key="8">
    <source>
        <dbReference type="RuleBase" id="RU364068"/>
    </source>
</evidence>
<name>A0A062XLY4_9BACT</name>
<dbReference type="InterPro" id="IPR022337">
    <property type="entry name" value="Inositol_monophosphatase_SuhB"/>
</dbReference>
<dbReference type="FunFam" id="3.30.540.10:FF:000003">
    <property type="entry name" value="Inositol-1-monophosphatase"/>
    <property type="match status" value="1"/>
</dbReference>
<dbReference type="Gene3D" id="3.30.540.10">
    <property type="entry name" value="Fructose-1,6-Bisphosphatase, subunit A, domain 1"/>
    <property type="match status" value="1"/>
</dbReference>
<feature type="binding site" evidence="7">
    <location>
        <position position="65"/>
    </location>
    <ligand>
        <name>Mg(2+)</name>
        <dbReference type="ChEBI" id="CHEBI:18420"/>
        <label>1</label>
        <note>catalytic</note>
    </ligand>
</feature>
<dbReference type="SUPFAM" id="SSF56655">
    <property type="entry name" value="Carbohydrate phosphatase"/>
    <property type="match status" value="1"/>
</dbReference>
<dbReference type="STRING" id="1312852.EG19_05035"/>
<dbReference type="EC" id="3.1.3.25" evidence="8"/>
<sequence length="277" mass="29487">MDSYLAVAATAAQIGGEVLRRHFRGALRVDEKSRNDFVSTADRESEEAIRRYLAKATPECAFLGEESGRAGSQARAWVVDPLDGTTNFVRGFPHFAVSVALMEGSEVLVGAIYDPMRDDLFTACRGAGAFCNGKKIAVSGRASLEGSFLTTGFPFRMGAALATYLAVFAEVFPRAAAIRRPGAASLDLAHTACGIFDAFFEFFLSPWDLAAGVLLVQEAGGRVTNLDGKPDVWTNGNVVAGSPRVQAELLHLLQKHANEETLSVLRVAESGRTGAAG</sequence>
<dbReference type="GO" id="GO:0008934">
    <property type="term" value="F:inositol monophosphate 1-phosphatase activity"/>
    <property type="evidence" value="ECO:0007669"/>
    <property type="project" value="InterPro"/>
</dbReference>
<dbReference type="CDD" id="cd01639">
    <property type="entry name" value="IMPase"/>
    <property type="match status" value="1"/>
</dbReference>
<protein>
    <recommendedName>
        <fullName evidence="8">Inositol-1-monophosphatase</fullName>
        <ecNumber evidence="8">3.1.3.25</ecNumber>
    </recommendedName>
</protein>
<dbReference type="RefSeq" id="WP_053335093.1">
    <property type="nucleotide sequence ID" value="NZ_JMFG01000020.1"/>
</dbReference>
<keyword evidence="4 7" id="KW-0479">Metal-binding</keyword>
<comment type="catalytic activity">
    <reaction evidence="1 8">
        <text>a myo-inositol phosphate + H2O = myo-inositol + phosphate</text>
        <dbReference type="Rhea" id="RHEA:24056"/>
        <dbReference type="ChEBI" id="CHEBI:15377"/>
        <dbReference type="ChEBI" id="CHEBI:17268"/>
        <dbReference type="ChEBI" id="CHEBI:43474"/>
        <dbReference type="ChEBI" id="CHEBI:84139"/>
        <dbReference type="EC" id="3.1.3.25"/>
    </reaction>
</comment>
<evidence type="ECO:0000256" key="1">
    <source>
        <dbReference type="ARBA" id="ARBA00001033"/>
    </source>
</evidence>
<accession>A0A062XLY4</accession>
<dbReference type="Gene3D" id="3.40.190.80">
    <property type="match status" value="1"/>
</dbReference>
<dbReference type="InterPro" id="IPR020583">
    <property type="entry name" value="Inositol_monoP_metal-BS"/>
</dbReference>
<dbReference type="InterPro" id="IPR000760">
    <property type="entry name" value="Inositol_monophosphatase-like"/>
</dbReference>
<dbReference type="PANTHER" id="PTHR20854">
    <property type="entry name" value="INOSITOL MONOPHOSPHATASE"/>
    <property type="match status" value="1"/>
</dbReference>
<comment type="cofactor">
    <cofactor evidence="2 7 8">
        <name>Mg(2+)</name>
        <dbReference type="ChEBI" id="CHEBI:18420"/>
    </cofactor>
</comment>
<dbReference type="AlphaFoldDB" id="A0A062XLY4"/>
<dbReference type="EMBL" id="JMFG01000020">
    <property type="protein sequence ID" value="KDA53567.1"/>
    <property type="molecule type" value="Genomic_DNA"/>
</dbReference>
<dbReference type="InterPro" id="IPR020550">
    <property type="entry name" value="Inositol_monophosphatase_CS"/>
</dbReference>
<dbReference type="GO" id="GO:0007165">
    <property type="term" value="P:signal transduction"/>
    <property type="evidence" value="ECO:0007669"/>
    <property type="project" value="TreeGrafter"/>
</dbReference>
<dbReference type="GO" id="GO:0046854">
    <property type="term" value="P:phosphatidylinositol phosphate biosynthetic process"/>
    <property type="evidence" value="ECO:0007669"/>
    <property type="project" value="InterPro"/>
</dbReference>
<proteinExistence type="inferred from homology"/>
<dbReference type="PRINTS" id="PR00377">
    <property type="entry name" value="IMPHPHTASES"/>
</dbReference>
<evidence type="ECO:0000256" key="2">
    <source>
        <dbReference type="ARBA" id="ARBA00001946"/>
    </source>
</evidence>
<keyword evidence="6 7" id="KW-0460">Magnesium</keyword>
<evidence type="ECO:0000313" key="9">
    <source>
        <dbReference type="EMBL" id="KDA53567.1"/>
    </source>
</evidence>
<dbReference type="GO" id="GO:0046872">
    <property type="term" value="F:metal ion binding"/>
    <property type="evidence" value="ECO:0007669"/>
    <property type="project" value="UniProtKB-KW"/>
</dbReference>
<dbReference type="GO" id="GO:0006020">
    <property type="term" value="P:inositol metabolic process"/>
    <property type="evidence" value="ECO:0007669"/>
    <property type="project" value="TreeGrafter"/>
</dbReference>
<feature type="binding site" evidence="7">
    <location>
        <position position="80"/>
    </location>
    <ligand>
        <name>Mg(2+)</name>
        <dbReference type="ChEBI" id="CHEBI:18420"/>
        <label>1</label>
        <note>catalytic</note>
    </ligand>
</feature>
<evidence type="ECO:0000256" key="5">
    <source>
        <dbReference type="ARBA" id="ARBA00022801"/>
    </source>
</evidence>
<feature type="binding site" evidence="7">
    <location>
        <position position="208"/>
    </location>
    <ligand>
        <name>Mg(2+)</name>
        <dbReference type="ChEBI" id="CHEBI:18420"/>
        <label>1</label>
        <note>catalytic</note>
    </ligand>
</feature>
<feature type="binding site" evidence="7">
    <location>
        <position position="82"/>
    </location>
    <ligand>
        <name>Mg(2+)</name>
        <dbReference type="ChEBI" id="CHEBI:18420"/>
        <label>1</label>
        <note>catalytic</note>
    </ligand>
</feature>
<feature type="binding site" evidence="7">
    <location>
        <position position="83"/>
    </location>
    <ligand>
        <name>Mg(2+)</name>
        <dbReference type="ChEBI" id="CHEBI:18420"/>
        <label>1</label>
        <note>catalytic</note>
    </ligand>
</feature>
<dbReference type="PRINTS" id="PR01959">
    <property type="entry name" value="SBIMPHPHTASE"/>
</dbReference>